<dbReference type="PROSITE" id="PS50181">
    <property type="entry name" value="FBOX"/>
    <property type="match status" value="1"/>
</dbReference>
<evidence type="ECO:0000313" key="2">
    <source>
        <dbReference type="EMBL" id="GBO11101.1"/>
    </source>
</evidence>
<name>A0A4Y2UG90_ARAVE</name>
<dbReference type="EMBL" id="BGPR01036026">
    <property type="protein sequence ID" value="GBO11101.1"/>
    <property type="molecule type" value="Genomic_DNA"/>
</dbReference>
<proteinExistence type="predicted"/>
<feature type="domain" description="F-box" evidence="1">
    <location>
        <begin position="10"/>
        <end position="56"/>
    </location>
</feature>
<dbReference type="PANTHER" id="PTHR20872">
    <property type="match status" value="1"/>
</dbReference>
<dbReference type="PANTHER" id="PTHR20872:SF1">
    <property type="entry name" value="F-BOX DOMAIN-CONTAINING PROTEIN"/>
    <property type="match status" value="1"/>
</dbReference>
<reference evidence="2 3" key="1">
    <citation type="journal article" date="2019" name="Sci. Rep.">
        <title>Orb-weaving spider Araneus ventricosus genome elucidates the spidroin gene catalogue.</title>
        <authorList>
            <person name="Kono N."/>
            <person name="Nakamura H."/>
            <person name="Ohtoshi R."/>
            <person name="Moran D.A.P."/>
            <person name="Shinohara A."/>
            <person name="Yoshida Y."/>
            <person name="Fujiwara M."/>
            <person name="Mori M."/>
            <person name="Tomita M."/>
            <person name="Arakawa K."/>
        </authorList>
    </citation>
    <scope>NUCLEOTIDE SEQUENCE [LARGE SCALE GENOMIC DNA]</scope>
</reference>
<organism evidence="2 3">
    <name type="scientific">Araneus ventricosus</name>
    <name type="common">Orbweaver spider</name>
    <name type="synonym">Epeira ventricosa</name>
    <dbReference type="NCBI Taxonomy" id="182803"/>
    <lineage>
        <taxon>Eukaryota</taxon>
        <taxon>Metazoa</taxon>
        <taxon>Ecdysozoa</taxon>
        <taxon>Arthropoda</taxon>
        <taxon>Chelicerata</taxon>
        <taxon>Arachnida</taxon>
        <taxon>Araneae</taxon>
        <taxon>Araneomorphae</taxon>
        <taxon>Entelegynae</taxon>
        <taxon>Araneoidea</taxon>
        <taxon>Araneidae</taxon>
        <taxon>Araneus</taxon>
    </lineage>
</organism>
<dbReference type="InterPro" id="IPR036047">
    <property type="entry name" value="F-box-like_dom_sf"/>
</dbReference>
<accession>A0A4Y2UG90</accession>
<evidence type="ECO:0000313" key="3">
    <source>
        <dbReference type="Proteomes" id="UP000499080"/>
    </source>
</evidence>
<dbReference type="Gene3D" id="1.20.1280.50">
    <property type="match status" value="1"/>
</dbReference>
<sequence length="454" mass="52914">MEEKEKNFCTVNWAELPSPAIEKVFIYTSRADQDSMSKVCRKWNHEYGSPALWKIFKFILSRHRCSTEIYPEVQAARKYGNMFKYVDIKFNSVRRNCINLMFVQVKLFLEAMSRSSQLSSIKVINFGNYFKHLSDGQNTVLFQTLNEFFNTQKNLNTVIFIKSEFGQEEGLVILNNVFNCDNNKIRKLTLRGFVKENNNRVLSEDYAETFAGVIAKISQVKVLEIDYNLFFEKLIHDLTSERLQLPSTASGMTEIHLLCEGKNYRNFRGIHSQTWRRVKRMFRNLEVHMNIKIYSNLMSETRRYLTDGIPLKSLDFTFQKVFVSAGTTLTSMLTYLQTCSLHEHLENISIVYKGHIDDFSGSVVPFFQSCLNLVVFCIYVTYAPDNIESILTSLLENHSTSLKICKIKFDYVNNNYSAQYLYSLSENFAPLFMNRGIVLNVEYPFPYRRMQGSS</sequence>
<dbReference type="Proteomes" id="UP000499080">
    <property type="component" value="Unassembled WGS sequence"/>
</dbReference>
<comment type="caution">
    <text evidence="2">The sequence shown here is derived from an EMBL/GenBank/DDBJ whole genome shotgun (WGS) entry which is preliminary data.</text>
</comment>
<keyword evidence="3" id="KW-1185">Reference proteome</keyword>
<gene>
    <name evidence="2" type="ORF">AVEN_5377_1</name>
</gene>
<protein>
    <recommendedName>
        <fullName evidence="1">F-box domain-containing protein</fullName>
    </recommendedName>
</protein>
<dbReference type="SUPFAM" id="SSF81383">
    <property type="entry name" value="F-box domain"/>
    <property type="match status" value="1"/>
</dbReference>
<evidence type="ECO:0000259" key="1">
    <source>
        <dbReference type="PROSITE" id="PS50181"/>
    </source>
</evidence>
<dbReference type="InterPro" id="IPR032675">
    <property type="entry name" value="LRR_dom_sf"/>
</dbReference>
<dbReference type="InterPro" id="IPR001810">
    <property type="entry name" value="F-box_dom"/>
</dbReference>
<dbReference type="AlphaFoldDB" id="A0A4Y2UG90"/>
<dbReference type="Pfam" id="PF00646">
    <property type="entry name" value="F-box"/>
    <property type="match status" value="1"/>
</dbReference>
<dbReference type="Gene3D" id="3.80.10.10">
    <property type="entry name" value="Ribonuclease Inhibitor"/>
    <property type="match status" value="1"/>
</dbReference>
<dbReference type="OrthoDB" id="8757000at2759"/>